<feature type="transmembrane region" description="Helical" evidence="6">
    <location>
        <begin position="97"/>
        <end position="114"/>
    </location>
</feature>
<dbReference type="GO" id="GO:0005886">
    <property type="term" value="C:plasma membrane"/>
    <property type="evidence" value="ECO:0007669"/>
    <property type="project" value="UniProtKB-SubCell"/>
</dbReference>
<gene>
    <name evidence="8" type="ORF">NCTC5386_00221</name>
</gene>
<evidence type="ECO:0000256" key="5">
    <source>
        <dbReference type="ARBA" id="ARBA00023136"/>
    </source>
</evidence>
<dbReference type="Gene3D" id="1.20.1250.20">
    <property type="entry name" value="MFS general substrate transporter like domains"/>
    <property type="match status" value="1"/>
</dbReference>
<proteinExistence type="predicted"/>
<feature type="transmembrane region" description="Helical" evidence="6">
    <location>
        <begin position="27"/>
        <end position="47"/>
    </location>
</feature>
<keyword evidence="3 6" id="KW-0812">Transmembrane</keyword>
<dbReference type="AlphaFoldDB" id="A0A4U9XJH0"/>
<dbReference type="PROSITE" id="PS50850">
    <property type="entry name" value="MFS"/>
    <property type="match status" value="1"/>
</dbReference>
<accession>A0A4U9XJH0</accession>
<comment type="subcellular location">
    <subcellularLocation>
        <location evidence="1">Cell membrane</location>
        <topology evidence="1">Multi-pass membrane protein</topology>
    </subcellularLocation>
</comment>
<evidence type="ECO:0000259" key="7">
    <source>
        <dbReference type="PROSITE" id="PS50850"/>
    </source>
</evidence>
<dbReference type="InterPro" id="IPR036259">
    <property type="entry name" value="MFS_trans_sf"/>
</dbReference>
<dbReference type="Proteomes" id="UP000394068">
    <property type="component" value="Unassembled WGS sequence"/>
</dbReference>
<dbReference type="RefSeq" id="WP_223837020.1">
    <property type="nucleotide sequence ID" value="NZ_CABEHT010000001.1"/>
</dbReference>
<dbReference type="GO" id="GO:0022857">
    <property type="term" value="F:transmembrane transporter activity"/>
    <property type="evidence" value="ECO:0007669"/>
    <property type="project" value="InterPro"/>
</dbReference>
<keyword evidence="5 6" id="KW-0472">Membrane</keyword>
<evidence type="ECO:0000256" key="2">
    <source>
        <dbReference type="ARBA" id="ARBA00022448"/>
    </source>
</evidence>
<keyword evidence="4 6" id="KW-1133">Transmembrane helix</keyword>
<dbReference type="EMBL" id="CABEHT010000001">
    <property type="protein sequence ID" value="VTS12411.1"/>
    <property type="molecule type" value="Genomic_DNA"/>
</dbReference>
<sequence>MALIGMALIAFSALVLSFFDARTNGWLISLVFMLLMAGNAFILTPLTTEGMNALPNKLIPHGSAMNSTMRQLFAAIGTAILTSLIGTKANVTLGFQFVYHLIAIFALIGLFLAYKLKKR</sequence>
<evidence type="ECO:0000256" key="6">
    <source>
        <dbReference type="SAM" id="Phobius"/>
    </source>
</evidence>
<name>A0A4U9XJH0_9STRE</name>
<dbReference type="InterPro" id="IPR020846">
    <property type="entry name" value="MFS_dom"/>
</dbReference>
<evidence type="ECO:0000256" key="4">
    <source>
        <dbReference type="ARBA" id="ARBA00022989"/>
    </source>
</evidence>
<organism evidence="8 9">
    <name type="scientific">Streptococcus pseudoporcinus</name>
    <dbReference type="NCBI Taxonomy" id="361101"/>
    <lineage>
        <taxon>Bacteria</taxon>
        <taxon>Bacillati</taxon>
        <taxon>Bacillota</taxon>
        <taxon>Bacilli</taxon>
        <taxon>Lactobacillales</taxon>
        <taxon>Streptococcaceae</taxon>
        <taxon>Streptococcus</taxon>
    </lineage>
</organism>
<feature type="domain" description="Major facilitator superfamily (MFS) profile" evidence="7">
    <location>
        <begin position="1"/>
        <end position="119"/>
    </location>
</feature>
<evidence type="ECO:0000256" key="3">
    <source>
        <dbReference type="ARBA" id="ARBA00022692"/>
    </source>
</evidence>
<evidence type="ECO:0000313" key="8">
    <source>
        <dbReference type="EMBL" id="VTS12411.1"/>
    </source>
</evidence>
<evidence type="ECO:0000313" key="9">
    <source>
        <dbReference type="Proteomes" id="UP000394068"/>
    </source>
</evidence>
<dbReference type="SUPFAM" id="SSF103473">
    <property type="entry name" value="MFS general substrate transporter"/>
    <property type="match status" value="1"/>
</dbReference>
<reference evidence="8 9" key="1">
    <citation type="submission" date="2019-05" db="EMBL/GenBank/DDBJ databases">
        <authorList>
            <consortium name="Pathogen Informatics"/>
        </authorList>
    </citation>
    <scope>NUCLEOTIDE SEQUENCE [LARGE SCALE GENOMIC DNA]</scope>
    <source>
        <strain evidence="8 9">NCTC5386</strain>
    </source>
</reference>
<keyword evidence="2" id="KW-0813">Transport</keyword>
<evidence type="ECO:0000256" key="1">
    <source>
        <dbReference type="ARBA" id="ARBA00004651"/>
    </source>
</evidence>
<protein>
    <submittedName>
        <fullName evidence="8">Multidrug resistance protein</fullName>
    </submittedName>
</protein>